<dbReference type="EMBL" id="JBHMEW010000043">
    <property type="protein sequence ID" value="MFB9211149.1"/>
    <property type="molecule type" value="Genomic_DNA"/>
</dbReference>
<dbReference type="InterPro" id="IPR021513">
    <property type="entry name" value="Phage_RSL1_Orf186"/>
</dbReference>
<keyword evidence="2" id="KW-1185">Reference proteome</keyword>
<dbReference type="RefSeq" id="WP_290246400.1">
    <property type="nucleotide sequence ID" value="NZ_JAUFQT010000001.1"/>
</dbReference>
<name>A0ABV5J2V1_9BACT</name>
<reference evidence="1 2" key="1">
    <citation type="submission" date="2024-09" db="EMBL/GenBank/DDBJ databases">
        <authorList>
            <person name="Sun Q."/>
            <person name="Mori K."/>
        </authorList>
    </citation>
    <scope>NUCLEOTIDE SEQUENCE [LARGE SCALE GENOMIC DNA]</scope>
    <source>
        <strain evidence="1 2">CECT 7682</strain>
    </source>
</reference>
<comment type="caution">
    <text evidence="1">The sequence shown here is derived from an EMBL/GenBank/DDBJ whole genome shotgun (WGS) entry which is preliminary data.</text>
</comment>
<evidence type="ECO:0000313" key="1">
    <source>
        <dbReference type="EMBL" id="MFB9211149.1"/>
    </source>
</evidence>
<organism evidence="1 2">
    <name type="scientific">Echinicola jeungdonensis</name>
    <dbReference type="NCBI Taxonomy" id="709343"/>
    <lineage>
        <taxon>Bacteria</taxon>
        <taxon>Pseudomonadati</taxon>
        <taxon>Bacteroidota</taxon>
        <taxon>Cytophagia</taxon>
        <taxon>Cytophagales</taxon>
        <taxon>Cyclobacteriaceae</taxon>
        <taxon>Echinicola</taxon>
    </lineage>
</organism>
<accession>A0ABV5J2V1</accession>
<dbReference type="Proteomes" id="UP001589654">
    <property type="component" value="Unassembled WGS sequence"/>
</dbReference>
<evidence type="ECO:0000313" key="2">
    <source>
        <dbReference type="Proteomes" id="UP001589654"/>
    </source>
</evidence>
<sequence>MNKKGEKWSVEVTQKSHALDLEEGVFTWKDPRKISRSLKKSAIESQNRKTSPFQSAMSMLNFYINRAGKNLDQDQKEVLEEAKKELRKLFDK</sequence>
<proteinExistence type="predicted"/>
<protein>
    <submittedName>
        <fullName evidence="1">DUF3175 domain-containing protein</fullName>
    </submittedName>
</protein>
<dbReference type="Pfam" id="PF11373">
    <property type="entry name" value="DUF3175"/>
    <property type="match status" value="1"/>
</dbReference>
<gene>
    <name evidence="1" type="ORF">ACFFUR_04970</name>
</gene>